<evidence type="ECO:0000313" key="5">
    <source>
        <dbReference type="Proteomes" id="UP001056539"/>
    </source>
</evidence>
<dbReference type="Gene3D" id="3.30.1320.10">
    <property type="match status" value="1"/>
</dbReference>
<proteinExistence type="inferred from homology"/>
<keyword evidence="2 3" id="KW-0687">Ribonucleoprotein</keyword>
<evidence type="ECO:0000313" key="4">
    <source>
        <dbReference type="EMBL" id="URA09381.1"/>
    </source>
</evidence>
<comment type="similarity">
    <text evidence="3">Belongs to the bacterial ribosomal protein bS16 family.</text>
</comment>
<dbReference type="Pfam" id="PF00886">
    <property type="entry name" value="Ribosomal_S16"/>
    <property type="match status" value="1"/>
</dbReference>
<evidence type="ECO:0000256" key="1">
    <source>
        <dbReference type="ARBA" id="ARBA00022980"/>
    </source>
</evidence>
<dbReference type="EMBL" id="CP073355">
    <property type="protein sequence ID" value="URA09381.1"/>
    <property type="molecule type" value="Genomic_DNA"/>
</dbReference>
<dbReference type="PANTHER" id="PTHR12919">
    <property type="entry name" value="30S RIBOSOMAL PROTEIN S16"/>
    <property type="match status" value="1"/>
</dbReference>
<evidence type="ECO:0000256" key="3">
    <source>
        <dbReference type="HAMAP-Rule" id="MF_00385"/>
    </source>
</evidence>
<accession>A0AAX3BAT6</accession>
<gene>
    <name evidence="3 4" type="primary">rpsP</name>
    <name evidence="4" type="ORF">KDW03_07750</name>
</gene>
<dbReference type="NCBIfam" id="TIGR00002">
    <property type="entry name" value="S16"/>
    <property type="match status" value="1"/>
</dbReference>
<dbReference type="AlphaFoldDB" id="A0AAX3BAT6"/>
<name>A0AAX3BAT6_9SPIR</name>
<dbReference type="GO" id="GO:0005737">
    <property type="term" value="C:cytoplasm"/>
    <property type="evidence" value="ECO:0007669"/>
    <property type="project" value="UniProtKB-ARBA"/>
</dbReference>
<dbReference type="GO" id="GO:0015935">
    <property type="term" value="C:small ribosomal subunit"/>
    <property type="evidence" value="ECO:0007669"/>
    <property type="project" value="TreeGrafter"/>
</dbReference>
<protein>
    <recommendedName>
        <fullName evidence="3">Small ribosomal subunit protein bS16</fullName>
    </recommendedName>
</protein>
<dbReference type="GO" id="GO:0003735">
    <property type="term" value="F:structural constituent of ribosome"/>
    <property type="evidence" value="ECO:0007669"/>
    <property type="project" value="InterPro"/>
</dbReference>
<dbReference type="InterPro" id="IPR000307">
    <property type="entry name" value="Ribosomal_bS16"/>
</dbReference>
<dbReference type="GO" id="GO:0006412">
    <property type="term" value="P:translation"/>
    <property type="evidence" value="ECO:0007669"/>
    <property type="project" value="UniProtKB-UniRule"/>
</dbReference>
<dbReference type="Proteomes" id="UP001056539">
    <property type="component" value="Chromosome"/>
</dbReference>
<dbReference type="SUPFAM" id="SSF54565">
    <property type="entry name" value="Ribosomal protein S16"/>
    <property type="match status" value="1"/>
</dbReference>
<evidence type="ECO:0000256" key="2">
    <source>
        <dbReference type="ARBA" id="ARBA00023274"/>
    </source>
</evidence>
<dbReference type="KEGG" id="taqu:KDW03_07750"/>
<dbReference type="InterPro" id="IPR023803">
    <property type="entry name" value="Ribosomal_bS16_dom_sf"/>
</dbReference>
<dbReference type="PANTHER" id="PTHR12919:SF20">
    <property type="entry name" value="SMALL RIBOSOMAL SUBUNIT PROTEIN BS16M"/>
    <property type="match status" value="1"/>
</dbReference>
<dbReference type="PROSITE" id="PS00732">
    <property type="entry name" value="RIBOSOMAL_S16"/>
    <property type="match status" value="1"/>
</dbReference>
<reference evidence="4" key="2">
    <citation type="submission" date="2022-06" db="EMBL/GenBank/DDBJ databases">
        <title>Thermospira aquatica gen. nov., sp. nov.</title>
        <authorList>
            <person name="Ben Ali Gam Z."/>
            <person name="Labat M."/>
        </authorList>
    </citation>
    <scope>NUCLEOTIDE SEQUENCE</scope>
    <source>
        <strain evidence="4">F1F22</strain>
    </source>
</reference>
<dbReference type="InterPro" id="IPR020592">
    <property type="entry name" value="Ribosomal_bS16_CS"/>
</dbReference>
<sequence>MAVHIRLTRMGKAKQPYYRIVVVDSRAPRDGAYIESLGYYHPTEDGKTSLDLGRYEEWVKKGAIPTPVVKNLVKKAKRA</sequence>
<keyword evidence="5" id="KW-1185">Reference proteome</keyword>
<keyword evidence="1 3" id="KW-0689">Ribosomal protein</keyword>
<reference evidence="4" key="1">
    <citation type="submission" date="2021-04" db="EMBL/GenBank/DDBJ databases">
        <authorList>
            <person name="Postec A."/>
        </authorList>
    </citation>
    <scope>NUCLEOTIDE SEQUENCE</scope>
    <source>
        <strain evidence="4">F1F22</strain>
    </source>
</reference>
<dbReference type="HAMAP" id="MF_00385">
    <property type="entry name" value="Ribosomal_bS16"/>
    <property type="match status" value="1"/>
</dbReference>
<organism evidence="4 5">
    <name type="scientific">Thermospira aquatica</name>
    <dbReference type="NCBI Taxonomy" id="2828656"/>
    <lineage>
        <taxon>Bacteria</taxon>
        <taxon>Pseudomonadati</taxon>
        <taxon>Spirochaetota</taxon>
        <taxon>Spirochaetia</taxon>
        <taxon>Brevinematales</taxon>
        <taxon>Thermospiraceae</taxon>
        <taxon>Thermospira</taxon>
    </lineage>
</organism>